<dbReference type="GO" id="GO:0004594">
    <property type="term" value="F:pantothenate kinase activity"/>
    <property type="evidence" value="ECO:0007669"/>
    <property type="project" value="UniProtKB-UniRule"/>
</dbReference>
<comment type="subcellular location">
    <subcellularLocation>
        <location evidence="3 16">Cytoplasm</location>
    </subcellularLocation>
</comment>
<dbReference type="SUPFAM" id="SSF53067">
    <property type="entry name" value="Actin-like ATPase domain"/>
    <property type="match status" value="2"/>
</dbReference>
<evidence type="ECO:0000256" key="6">
    <source>
        <dbReference type="ARBA" id="ARBA00012102"/>
    </source>
</evidence>
<evidence type="ECO:0000256" key="5">
    <source>
        <dbReference type="ARBA" id="ARBA00011738"/>
    </source>
</evidence>
<evidence type="ECO:0000256" key="4">
    <source>
        <dbReference type="ARBA" id="ARBA00005225"/>
    </source>
</evidence>
<feature type="binding site" evidence="16">
    <location>
        <position position="114"/>
    </location>
    <ligand>
        <name>ATP</name>
        <dbReference type="ChEBI" id="CHEBI:30616"/>
    </ligand>
</feature>
<evidence type="ECO:0000256" key="1">
    <source>
        <dbReference type="ARBA" id="ARBA00001206"/>
    </source>
</evidence>
<evidence type="ECO:0000256" key="8">
    <source>
        <dbReference type="ARBA" id="ARBA00022679"/>
    </source>
</evidence>
<dbReference type="RefSeq" id="WP_007018333.1">
    <property type="nucleotide sequence ID" value="NZ_CH724116.1"/>
</dbReference>
<evidence type="ECO:0000256" key="12">
    <source>
        <dbReference type="ARBA" id="ARBA00022958"/>
    </source>
</evidence>
<dbReference type="EMBL" id="AAQH01000008">
    <property type="protein sequence ID" value="EAT12282.1"/>
    <property type="molecule type" value="Genomic_DNA"/>
</dbReference>
<feature type="binding site" evidence="16">
    <location>
        <position position="111"/>
    </location>
    <ligand>
        <name>K(+)</name>
        <dbReference type="ChEBI" id="CHEBI:29103"/>
    </ligand>
</feature>
<keyword evidence="16" id="KW-0479">Metal-binding</keyword>
<comment type="catalytic activity">
    <reaction evidence="1 16">
        <text>(R)-pantothenate + ATP = (R)-4'-phosphopantothenate + ADP + H(+)</text>
        <dbReference type="Rhea" id="RHEA:16373"/>
        <dbReference type="ChEBI" id="CHEBI:10986"/>
        <dbReference type="ChEBI" id="CHEBI:15378"/>
        <dbReference type="ChEBI" id="CHEBI:29032"/>
        <dbReference type="ChEBI" id="CHEBI:30616"/>
        <dbReference type="ChEBI" id="CHEBI:456216"/>
        <dbReference type="EC" id="2.7.1.33"/>
    </reaction>
</comment>
<dbReference type="PANTHER" id="PTHR34265">
    <property type="entry name" value="TYPE III PANTOTHENATE KINASE"/>
    <property type="match status" value="1"/>
</dbReference>
<keyword evidence="18" id="KW-1185">Reference proteome</keyword>
<keyword evidence="7 16" id="KW-0963">Cytoplasm</keyword>
<dbReference type="InterPro" id="IPR043129">
    <property type="entry name" value="ATPase_NBD"/>
</dbReference>
<comment type="cofactor">
    <cofactor evidence="16">
        <name>NH4(+)</name>
        <dbReference type="ChEBI" id="CHEBI:28938"/>
    </cofactor>
    <cofactor evidence="16">
        <name>K(+)</name>
        <dbReference type="ChEBI" id="CHEBI:29103"/>
    </cofactor>
    <text evidence="16">A monovalent cation. Ammonium or potassium.</text>
</comment>
<feature type="active site" description="Proton acceptor" evidence="16">
    <location>
        <position position="90"/>
    </location>
</feature>
<evidence type="ECO:0000256" key="9">
    <source>
        <dbReference type="ARBA" id="ARBA00022741"/>
    </source>
</evidence>
<evidence type="ECO:0000256" key="11">
    <source>
        <dbReference type="ARBA" id="ARBA00022840"/>
    </source>
</evidence>
<comment type="caution">
    <text evidence="17">The sequence shown here is derived from an EMBL/GenBank/DDBJ whole genome shotgun (WGS) entry which is preliminary data.</text>
</comment>
<dbReference type="Proteomes" id="UP000004263">
    <property type="component" value="Unassembled WGS sequence"/>
</dbReference>
<evidence type="ECO:0000256" key="10">
    <source>
        <dbReference type="ARBA" id="ARBA00022777"/>
    </source>
</evidence>
<evidence type="ECO:0000256" key="16">
    <source>
        <dbReference type="HAMAP-Rule" id="MF_01274"/>
    </source>
</evidence>
<dbReference type="InterPro" id="IPR004619">
    <property type="entry name" value="Type_III_PanK"/>
</dbReference>
<dbReference type="GO" id="GO:0015937">
    <property type="term" value="P:coenzyme A biosynthetic process"/>
    <property type="evidence" value="ECO:0007669"/>
    <property type="project" value="UniProtKB-UniRule"/>
</dbReference>
<feature type="binding site" evidence="16">
    <location>
        <position position="166"/>
    </location>
    <ligand>
        <name>substrate</name>
    </ligand>
</feature>
<keyword evidence="10 16" id="KW-0418">Kinase</keyword>
<keyword evidence="12 16" id="KW-0630">Potassium</keyword>
<evidence type="ECO:0000256" key="2">
    <source>
        <dbReference type="ARBA" id="ARBA00001958"/>
    </source>
</evidence>
<evidence type="ECO:0000313" key="17">
    <source>
        <dbReference type="EMBL" id="EAT12282.1"/>
    </source>
</evidence>
<evidence type="ECO:0000256" key="13">
    <source>
        <dbReference type="ARBA" id="ARBA00022993"/>
    </source>
</evidence>
<comment type="pathway">
    <text evidence="4 16">Cofactor biosynthesis; coenzyme A biosynthesis; CoA from (R)-pantothenate: step 1/5.</text>
</comment>
<dbReference type="OrthoDB" id="9781305at2"/>
<dbReference type="CDD" id="cd24015">
    <property type="entry name" value="ASKHA_NBD_PanK-III"/>
    <property type="match status" value="1"/>
</dbReference>
<feature type="binding site" evidence="16">
    <location>
        <position position="81"/>
    </location>
    <ligand>
        <name>substrate</name>
    </ligand>
</feature>
<keyword evidence="8 16" id="KW-0808">Transferase</keyword>
<dbReference type="HAMAP" id="MF_01274">
    <property type="entry name" value="Pantothen_kinase_3"/>
    <property type="match status" value="1"/>
</dbReference>
<dbReference type="GO" id="GO:0005737">
    <property type="term" value="C:cytoplasm"/>
    <property type="evidence" value="ECO:0007669"/>
    <property type="project" value="UniProtKB-SubCell"/>
</dbReference>
<evidence type="ECO:0000256" key="14">
    <source>
        <dbReference type="ARBA" id="ARBA00038036"/>
    </source>
</evidence>
<dbReference type="HOGENOM" id="CLU_066627_0_0_6"/>
<accession>Q1N282</accession>
<feature type="binding site" evidence="16">
    <location>
        <begin position="6"/>
        <end position="13"/>
    </location>
    <ligand>
        <name>ATP</name>
        <dbReference type="ChEBI" id="CHEBI:30616"/>
    </ligand>
</feature>
<dbReference type="GO" id="GO:0005524">
    <property type="term" value="F:ATP binding"/>
    <property type="evidence" value="ECO:0007669"/>
    <property type="project" value="UniProtKB-UniRule"/>
</dbReference>
<keyword evidence="11 16" id="KW-0067">ATP-binding</keyword>
<feature type="binding site" evidence="16">
    <location>
        <begin position="88"/>
        <end position="91"/>
    </location>
    <ligand>
        <name>substrate</name>
    </ligand>
</feature>
<dbReference type="EC" id="2.7.1.33" evidence="6 16"/>
<dbReference type="STRING" id="207949.RED65_15623"/>
<dbReference type="GO" id="GO:0046872">
    <property type="term" value="F:metal ion binding"/>
    <property type="evidence" value="ECO:0007669"/>
    <property type="project" value="UniProtKB-KW"/>
</dbReference>
<keyword evidence="13 16" id="KW-0173">Coenzyme A biosynthesis</keyword>
<protein>
    <recommendedName>
        <fullName evidence="15 16">Type III pantothenate kinase</fullName>
        <ecNumber evidence="6 16">2.7.1.33</ecNumber>
    </recommendedName>
    <alternativeName>
        <fullName evidence="16">PanK-III</fullName>
    </alternativeName>
    <alternativeName>
        <fullName evidence="16">Pantothenic acid kinase</fullName>
    </alternativeName>
</protein>
<name>Q1N282_9GAMM</name>
<dbReference type="AlphaFoldDB" id="Q1N282"/>
<proteinExistence type="inferred from homology"/>
<comment type="function">
    <text evidence="16">Catalyzes the phosphorylation of pantothenate (Pan), the first step in CoA biosynthesis.</text>
</comment>
<dbReference type="NCBIfam" id="TIGR00671">
    <property type="entry name" value="baf"/>
    <property type="match status" value="1"/>
</dbReference>
<evidence type="ECO:0000256" key="3">
    <source>
        <dbReference type="ARBA" id="ARBA00004496"/>
    </source>
</evidence>
<dbReference type="Gene3D" id="3.30.420.40">
    <property type="match status" value="2"/>
</dbReference>
<evidence type="ECO:0000256" key="7">
    <source>
        <dbReference type="ARBA" id="ARBA00022490"/>
    </source>
</evidence>
<dbReference type="Pfam" id="PF03309">
    <property type="entry name" value="Pan_kinase"/>
    <property type="match status" value="1"/>
</dbReference>
<dbReference type="UniPathway" id="UPA00241">
    <property type="reaction ID" value="UER00352"/>
</dbReference>
<comment type="cofactor">
    <cofactor evidence="2">
        <name>K(+)</name>
        <dbReference type="ChEBI" id="CHEBI:29103"/>
    </cofactor>
</comment>
<reference evidence="17 18" key="1">
    <citation type="submission" date="2006-03" db="EMBL/GenBank/DDBJ databases">
        <authorList>
            <person name="Pinhassi J."/>
            <person name="Pedros-Alio C."/>
            <person name="Ferriera S."/>
            <person name="Johnson J."/>
            <person name="Kravitz S."/>
            <person name="Halpern A."/>
            <person name="Remington K."/>
            <person name="Beeson K."/>
            <person name="Tran B."/>
            <person name="Rogers Y.-H."/>
            <person name="Friedman R."/>
            <person name="Venter J.C."/>
        </authorList>
    </citation>
    <scope>NUCLEOTIDE SEQUENCE [LARGE SCALE GENOMIC DNA]</scope>
    <source>
        <strain evidence="17 18">RED65</strain>
    </source>
</reference>
<evidence type="ECO:0000256" key="15">
    <source>
        <dbReference type="ARBA" id="ARBA00040883"/>
    </source>
</evidence>
<comment type="subunit">
    <text evidence="5 16">Homodimer.</text>
</comment>
<dbReference type="PANTHER" id="PTHR34265:SF1">
    <property type="entry name" value="TYPE III PANTOTHENATE KINASE"/>
    <property type="match status" value="1"/>
</dbReference>
<sequence length="228" mass="25248">MRLELDAGNTRIKWRTVDEAGEVGGDDFAAALTQQMIAMDKVSTVWVSSVHEQQNQWIKQQCPNAQFAQSQVSKNGLSNSYEDPHKMGVDRWLAMLAAWTRQPDNAHLIIDAGTALTMDIVDAFGRHVGGYICPGLGLMKDSLLGATSRVHAKDDWLIGRAPGENTQMCVDHGILDLVVSWIEKHKALQPEANVWLTGGAAPLLIQLFEKPVIHEPHLVLDGLRTYFE</sequence>
<keyword evidence="9 16" id="KW-0547">Nucleotide-binding</keyword>
<comment type="similarity">
    <text evidence="14 16">Belongs to the type III pantothenate kinase family.</text>
</comment>
<gene>
    <name evidence="16" type="primary">coaX</name>
    <name evidence="17" type="ORF">RED65_15623</name>
</gene>
<evidence type="ECO:0000313" key="18">
    <source>
        <dbReference type="Proteomes" id="UP000004263"/>
    </source>
</evidence>
<organism evidence="17 18">
    <name type="scientific">Bermanella marisrubri</name>
    <dbReference type="NCBI Taxonomy" id="207949"/>
    <lineage>
        <taxon>Bacteria</taxon>
        <taxon>Pseudomonadati</taxon>
        <taxon>Pseudomonadota</taxon>
        <taxon>Gammaproteobacteria</taxon>
        <taxon>Oceanospirillales</taxon>
        <taxon>Oceanospirillaceae</taxon>
        <taxon>Bermanella</taxon>
    </lineage>
</organism>